<dbReference type="EMBL" id="CANTFM010001501">
    <property type="protein sequence ID" value="CAI5740441.1"/>
    <property type="molecule type" value="Genomic_DNA"/>
</dbReference>
<dbReference type="Proteomes" id="UP001162029">
    <property type="component" value="Unassembled WGS sequence"/>
</dbReference>
<name>A0AAV0UU90_9STRA</name>
<evidence type="ECO:0000256" key="1">
    <source>
        <dbReference type="SAM" id="MobiDB-lite"/>
    </source>
</evidence>
<accession>A0AAV0UU90</accession>
<evidence type="ECO:0000313" key="3">
    <source>
        <dbReference type="Proteomes" id="UP001162029"/>
    </source>
</evidence>
<keyword evidence="3" id="KW-1185">Reference proteome</keyword>
<organism evidence="2 3">
    <name type="scientific">Peronospora destructor</name>
    <dbReference type="NCBI Taxonomy" id="86335"/>
    <lineage>
        <taxon>Eukaryota</taxon>
        <taxon>Sar</taxon>
        <taxon>Stramenopiles</taxon>
        <taxon>Oomycota</taxon>
        <taxon>Peronosporomycetes</taxon>
        <taxon>Peronosporales</taxon>
        <taxon>Peronosporaceae</taxon>
        <taxon>Peronospora</taxon>
    </lineage>
</organism>
<sequence length="92" mass="9632">MASVNFPSWSKISRFGGAFHGFSLRKISGSGDTANNLLPSPAIVSSSPASSPVTRVPLTVARAFFRVLRRSTRAGAEVSPDSESPADGLLAR</sequence>
<evidence type="ECO:0000313" key="2">
    <source>
        <dbReference type="EMBL" id="CAI5740441.1"/>
    </source>
</evidence>
<dbReference type="AlphaFoldDB" id="A0AAV0UU90"/>
<protein>
    <submittedName>
        <fullName evidence="2">Uncharacterized protein</fullName>
    </submittedName>
</protein>
<feature type="region of interest" description="Disordered" evidence="1">
    <location>
        <begin position="72"/>
        <end position="92"/>
    </location>
</feature>
<reference evidence="2" key="1">
    <citation type="submission" date="2022-12" db="EMBL/GenBank/DDBJ databases">
        <authorList>
            <person name="Webb A."/>
        </authorList>
    </citation>
    <scope>NUCLEOTIDE SEQUENCE</scope>
    <source>
        <strain evidence="2">Pd1</strain>
    </source>
</reference>
<comment type="caution">
    <text evidence="2">The sequence shown here is derived from an EMBL/GenBank/DDBJ whole genome shotgun (WGS) entry which is preliminary data.</text>
</comment>
<gene>
    <name evidence="2" type="ORF">PDE001_LOCUS7500</name>
</gene>
<proteinExistence type="predicted"/>